<protein>
    <recommendedName>
        <fullName evidence="4">Transposase</fullName>
    </recommendedName>
</protein>
<feature type="compositionally biased region" description="Polar residues" evidence="1">
    <location>
        <begin position="178"/>
        <end position="188"/>
    </location>
</feature>
<reference evidence="2 3" key="1">
    <citation type="submission" date="2021-03" db="EMBL/GenBank/DDBJ databases">
        <authorList>
            <person name="Peeters C."/>
        </authorList>
    </citation>
    <scope>NUCLEOTIDE SEQUENCE [LARGE SCALE GENOMIC DNA]</scope>
    <source>
        <strain evidence="2 3">LMG 26411</strain>
    </source>
</reference>
<organism evidence="2 3">
    <name type="scientific">Cupriavidus numazuensis</name>
    <dbReference type="NCBI Taxonomy" id="221992"/>
    <lineage>
        <taxon>Bacteria</taxon>
        <taxon>Pseudomonadati</taxon>
        <taxon>Pseudomonadota</taxon>
        <taxon>Betaproteobacteria</taxon>
        <taxon>Burkholderiales</taxon>
        <taxon>Burkholderiaceae</taxon>
        <taxon>Cupriavidus</taxon>
    </lineage>
</organism>
<sequence>MVLPILVPETTEPTKANGRMPRAFARSAEQSPPFSKPRMRTTTVVNRRIVTKRELAIARVLTPLGTAPLTRKQAEDAGKSLGIHWATVYRLRRRFLANPVASALIPFDRGRKAGPRLEATVEEIVSEVLTDWLPRQGRLAHPLFEIVVEIQKRCAAASVTPPSKSTISRRWTSHRKATASSAKVQPPLSKSSRVCKTAELNMTGRIATERERAIVRVLRPLGAGPLSRQQAEKAGKLLGIHWATVYHLRRRFLAHPVASALIPYDRGPKVGNLRLVPTVEVIVSDVLTDWLPRQRHLEHPLLDLCVEIQKRCVGTSVSPPSRATISRRWAAHRQAEAESRARVRVTESTTGGIGHGLADPCVGAV</sequence>
<evidence type="ECO:0000256" key="1">
    <source>
        <dbReference type="SAM" id="MobiDB-lite"/>
    </source>
</evidence>
<dbReference type="Proteomes" id="UP000672657">
    <property type="component" value="Unassembled WGS sequence"/>
</dbReference>
<keyword evidence="3" id="KW-1185">Reference proteome</keyword>
<dbReference type="EMBL" id="CAJPVI010000111">
    <property type="protein sequence ID" value="CAG2161156.1"/>
    <property type="molecule type" value="Genomic_DNA"/>
</dbReference>
<evidence type="ECO:0008006" key="4">
    <source>
        <dbReference type="Google" id="ProtNLM"/>
    </source>
</evidence>
<accession>A0ABN7QEX9</accession>
<gene>
    <name evidence="2" type="ORF">LMG26411_08038</name>
</gene>
<feature type="region of interest" description="Disordered" evidence="1">
    <location>
        <begin position="165"/>
        <end position="188"/>
    </location>
</feature>
<name>A0ABN7QEX9_9BURK</name>
<proteinExistence type="predicted"/>
<evidence type="ECO:0000313" key="3">
    <source>
        <dbReference type="Proteomes" id="UP000672657"/>
    </source>
</evidence>
<comment type="caution">
    <text evidence="2">The sequence shown here is derived from an EMBL/GenBank/DDBJ whole genome shotgun (WGS) entry which is preliminary data.</text>
</comment>
<evidence type="ECO:0000313" key="2">
    <source>
        <dbReference type="EMBL" id="CAG2161156.1"/>
    </source>
</evidence>